<dbReference type="EMBL" id="JACHIA010000002">
    <property type="protein sequence ID" value="MBB6069402.1"/>
    <property type="molecule type" value="Genomic_DNA"/>
</dbReference>
<dbReference type="InterPro" id="IPR034660">
    <property type="entry name" value="DinB/YfiT-like"/>
</dbReference>
<comment type="caution">
    <text evidence="2">The sequence shown here is derived from an EMBL/GenBank/DDBJ whole genome shotgun (WGS) entry which is preliminary data.</text>
</comment>
<proteinExistence type="predicted"/>
<dbReference type="RefSeq" id="WP_170037743.1">
    <property type="nucleotide sequence ID" value="NZ_JABDTL010000002.1"/>
</dbReference>
<dbReference type="SUPFAM" id="SSF109854">
    <property type="entry name" value="DinB/YfiT-like putative metalloenzymes"/>
    <property type="match status" value="1"/>
</dbReference>
<dbReference type="Pfam" id="PF12867">
    <property type="entry name" value="DinB_2"/>
    <property type="match status" value="1"/>
</dbReference>
<gene>
    <name evidence="2" type="ORF">HNQ61_001017</name>
</gene>
<evidence type="ECO:0000313" key="3">
    <source>
        <dbReference type="Proteomes" id="UP000582837"/>
    </source>
</evidence>
<accession>A0A841GPT4</accession>
<dbReference type="InterPro" id="IPR024775">
    <property type="entry name" value="DinB-like"/>
</dbReference>
<dbReference type="AlphaFoldDB" id="A0A841GPT4"/>
<reference evidence="2 3" key="1">
    <citation type="submission" date="2020-08" db="EMBL/GenBank/DDBJ databases">
        <title>Genomic Encyclopedia of Type Strains, Phase IV (KMG-IV): sequencing the most valuable type-strain genomes for metagenomic binning, comparative biology and taxonomic classification.</title>
        <authorList>
            <person name="Goeker M."/>
        </authorList>
    </citation>
    <scope>NUCLEOTIDE SEQUENCE [LARGE SCALE GENOMIC DNA]</scope>
    <source>
        <strain evidence="2 3">DSM 29007</strain>
    </source>
</reference>
<feature type="domain" description="DinB-like" evidence="1">
    <location>
        <begin position="23"/>
        <end position="148"/>
    </location>
</feature>
<evidence type="ECO:0000313" key="2">
    <source>
        <dbReference type="EMBL" id="MBB6069402.1"/>
    </source>
</evidence>
<sequence length="162" mass="17123">MSTLSAIRQQAVSTHRVVNLNTDGVSHAQSLIAPKPAGNSANWVLGHLLCVYNDVLGLLGAARVMERDALKPYARGSAPLEEKDALPLDSLVDGWNRACAEFDAALASIPETRLAEPVPNSPTNNPDETVGSLLVTVMFHQAYHAGQLGLLRRVAGHAGAIA</sequence>
<name>A0A841GPT4_9BACT</name>
<dbReference type="Gene3D" id="1.20.120.450">
    <property type="entry name" value="dinb family like domain"/>
    <property type="match status" value="1"/>
</dbReference>
<evidence type="ECO:0000259" key="1">
    <source>
        <dbReference type="Pfam" id="PF12867"/>
    </source>
</evidence>
<organism evidence="2 3">
    <name type="scientific">Longimicrobium terrae</name>
    <dbReference type="NCBI Taxonomy" id="1639882"/>
    <lineage>
        <taxon>Bacteria</taxon>
        <taxon>Pseudomonadati</taxon>
        <taxon>Gemmatimonadota</taxon>
        <taxon>Longimicrobiia</taxon>
        <taxon>Longimicrobiales</taxon>
        <taxon>Longimicrobiaceae</taxon>
        <taxon>Longimicrobium</taxon>
    </lineage>
</organism>
<dbReference type="Proteomes" id="UP000582837">
    <property type="component" value="Unassembled WGS sequence"/>
</dbReference>
<keyword evidence="3" id="KW-1185">Reference proteome</keyword>
<protein>
    <submittedName>
        <fullName evidence="2">Putative damage-inducible protein DinB</fullName>
    </submittedName>
</protein>